<dbReference type="Proteomes" id="UP000639338">
    <property type="component" value="Unassembled WGS sequence"/>
</dbReference>
<protein>
    <recommendedName>
        <fullName evidence="4">Transmembrane protein 164</fullName>
    </recommendedName>
</protein>
<dbReference type="PANTHER" id="PTHR20948:SF2">
    <property type="entry name" value="TRANSMEMBRANE PROTEIN 164"/>
    <property type="match status" value="1"/>
</dbReference>
<keyword evidence="1" id="KW-0472">Membrane</keyword>
<evidence type="ECO:0008006" key="4">
    <source>
        <dbReference type="Google" id="ProtNLM"/>
    </source>
</evidence>
<feature type="transmembrane region" description="Helical" evidence="1">
    <location>
        <begin position="70"/>
        <end position="87"/>
    </location>
</feature>
<keyword evidence="1" id="KW-0812">Transmembrane</keyword>
<feature type="transmembrane region" description="Helical" evidence="1">
    <location>
        <begin position="151"/>
        <end position="170"/>
    </location>
</feature>
<gene>
    <name evidence="2" type="ORF">HCN44_009115</name>
</gene>
<dbReference type="AlphaFoldDB" id="A0A834Y6P2"/>
<accession>A0A834Y6P2</accession>
<evidence type="ECO:0000313" key="3">
    <source>
        <dbReference type="Proteomes" id="UP000639338"/>
    </source>
</evidence>
<keyword evidence="3" id="KW-1185">Reference proteome</keyword>
<dbReference type="EMBL" id="JACMRX010000001">
    <property type="protein sequence ID" value="KAF7997717.1"/>
    <property type="molecule type" value="Genomic_DNA"/>
</dbReference>
<sequence>MFEWAYSGVNASIPRNQGPECTYFISIEYRIIETLIVSILNIYLFIYGFKNITYQNNIKYVNQDRSGKKILLVIMSMIFGMELGFKFSSKTVVYILNPCHITTLIQLYLLAAKPSKLVTALFRIQLNFMNGPLLAFVFPETESRIIFADKSMYYLQHGMMVVIPLYLMRLGGVYNVEPLNDWSWSILAFAFNMGYHFWILQPLAFPIQTNLSHMLCPAMLDPFGNKYYRLSSIIHQGILCPLLAKLMYMGGNFMFTKFSPTKVKSTLNETIHHDFPTSDKCNGSAHVD</sequence>
<evidence type="ECO:0000256" key="1">
    <source>
        <dbReference type="SAM" id="Phobius"/>
    </source>
</evidence>
<evidence type="ECO:0000313" key="2">
    <source>
        <dbReference type="EMBL" id="KAF7997717.1"/>
    </source>
</evidence>
<dbReference type="PANTHER" id="PTHR20948">
    <property type="entry name" value="TRANSMEMBRANE PROTEIN 164"/>
    <property type="match status" value="1"/>
</dbReference>
<feature type="transmembrane region" description="Helical" evidence="1">
    <location>
        <begin position="182"/>
        <end position="207"/>
    </location>
</feature>
<feature type="transmembrane region" description="Helical" evidence="1">
    <location>
        <begin position="29"/>
        <end position="49"/>
    </location>
</feature>
<dbReference type="OrthoDB" id="17328at2759"/>
<proteinExistence type="predicted"/>
<dbReference type="Pfam" id="PF14808">
    <property type="entry name" value="TMEM164"/>
    <property type="match status" value="1"/>
</dbReference>
<feature type="transmembrane region" description="Helical" evidence="1">
    <location>
        <begin position="93"/>
        <end position="111"/>
    </location>
</feature>
<reference evidence="2 3" key="1">
    <citation type="submission" date="2020-08" db="EMBL/GenBank/DDBJ databases">
        <title>Aphidius gifuensis genome sequencing and assembly.</title>
        <authorList>
            <person name="Du Z."/>
        </authorList>
    </citation>
    <scope>NUCLEOTIDE SEQUENCE [LARGE SCALE GENOMIC DNA]</scope>
    <source>
        <strain evidence="2">YNYX2018</strain>
        <tissue evidence="2">Adults</tissue>
    </source>
</reference>
<keyword evidence="1" id="KW-1133">Transmembrane helix</keyword>
<comment type="caution">
    <text evidence="2">The sequence shown here is derived from an EMBL/GenBank/DDBJ whole genome shotgun (WGS) entry which is preliminary data.</text>
</comment>
<feature type="transmembrane region" description="Helical" evidence="1">
    <location>
        <begin position="227"/>
        <end position="248"/>
    </location>
</feature>
<name>A0A834Y6P2_APHGI</name>
<dbReference type="InterPro" id="IPR026508">
    <property type="entry name" value="TMEM164"/>
</dbReference>
<feature type="transmembrane region" description="Helical" evidence="1">
    <location>
        <begin position="120"/>
        <end position="139"/>
    </location>
</feature>
<organism evidence="2 3">
    <name type="scientific">Aphidius gifuensis</name>
    <name type="common">Parasitoid wasp</name>
    <dbReference type="NCBI Taxonomy" id="684658"/>
    <lineage>
        <taxon>Eukaryota</taxon>
        <taxon>Metazoa</taxon>
        <taxon>Ecdysozoa</taxon>
        <taxon>Arthropoda</taxon>
        <taxon>Hexapoda</taxon>
        <taxon>Insecta</taxon>
        <taxon>Pterygota</taxon>
        <taxon>Neoptera</taxon>
        <taxon>Endopterygota</taxon>
        <taxon>Hymenoptera</taxon>
        <taxon>Apocrita</taxon>
        <taxon>Ichneumonoidea</taxon>
        <taxon>Braconidae</taxon>
        <taxon>Aphidiinae</taxon>
        <taxon>Aphidius</taxon>
    </lineage>
</organism>